<protein>
    <submittedName>
        <fullName evidence="5">Transcriptional regulator</fullName>
    </submittedName>
</protein>
<evidence type="ECO:0000256" key="2">
    <source>
        <dbReference type="ARBA" id="ARBA00023125"/>
    </source>
</evidence>
<organism evidence="5 6">
    <name type="scientific">Fraserbacteria sp. (strain RBG_16_55_9)</name>
    <dbReference type="NCBI Taxonomy" id="1817864"/>
    <lineage>
        <taxon>Bacteria</taxon>
        <taxon>Candidatus Fraseribacteriota</taxon>
    </lineage>
</organism>
<reference evidence="5 6" key="1">
    <citation type="journal article" date="2016" name="Nat. Commun.">
        <title>Thousands of microbial genomes shed light on interconnected biogeochemical processes in an aquifer system.</title>
        <authorList>
            <person name="Anantharaman K."/>
            <person name="Brown C.T."/>
            <person name="Hug L.A."/>
            <person name="Sharon I."/>
            <person name="Castelle C.J."/>
            <person name="Probst A.J."/>
            <person name="Thomas B.C."/>
            <person name="Singh A."/>
            <person name="Wilkins M.J."/>
            <person name="Karaoz U."/>
            <person name="Brodie E.L."/>
            <person name="Williams K.H."/>
            <person name="Hubbard S.S."/>
            <person name="Banfield J.F."/>
        </authorList>
    </citation>
    <scope>NUCLEOTIDE SEQUENCE [LARGE SCALE GENOMIC DNA]</scope>
    <source>
        <strain evidence="6">RBG_16_55_9</strain>
    </source>
</reference>
<dbReference type="PROSITE" id="PS50987">
    <property type="entry name" value="HTH_ARSR_2"/>
    <property type="match status" value="1"/>
</dbReference>
<dbReference type="GO" id="GO:0003700">
    <property type="term" value="F:DNA-binding transcription factor activity"/>
    <property type="evidence" value="ECO:0007669"/>
    <property type="project" value="InterPro"/>
</dbReference>
<proteinExistence type="predicted"/>
<evidence type="ECO:0000313" key="6">
    <source>
        <dbReference type="Proteomes" id="UP000179157"/>
    </source>
</evidence>
<dbReference type="CDD" id="cd00090">
    <property type="entry name" value="HTH_ARSR"/>
    <property type="match status" value="1"/>
</dbReference>
<dbReference type="SUPFAM" id="SSF46785">
    <property type="entry name" value="Winged helix' DNA-binding domain"/>
    <property type="match status" value="1"/>
</dbReference>
<dbReference type="InterPro" id="IPR036388">
    <property type="entry name" value="WH-like_DNA-bd_sf"/>
</dbReference>
<dbReference type="STRING" id="1817864.A2Z21_01695"/>
<dbReference type="EMBL" id="MFGX01000043">
    <property type="protein sequence ID" value="OGF56044.1"/>
    <property type="molecule type" value="Genomic_DNA"/>
</dbReference>
<dbReference type="GO" id="GO:0003677">
    <property type="term" value="F:DNA binding"/>
    <property type="evidence" value="ECO:0007669"/>
    <property type="project" value="UniProtKB-KW"/>
</dbReference>
<dbReference type="NCBIfam" id="NF033788">
    <property type="entry name" value="HTH_metalloreg"/>
    <property type="match status" value="1"/>
</dbReference>
<accession>A0A1F5UXZ6</accession>
<dbReference type="Pfam" id="PF01022">
    <property type="entry name" value="HTH_5"/>
    <property type="match status" value="1"/>
</dbReference>
<dbReference type="PANTHER" id="PTHR33154:SF18">
    <property type="entry name" value="ARSENICAL RESISTANCE OPERON REPRESSOR"/>
    <property type="match status" value="1"/>
</dbReference>
<evidence type="ECO:0000256" key="1">
    <source>
        <dbReference type="ARBA" id="ARBA00023015"/>
    </source>
</evidence>
<feature type="domain" description="HTH arsR-type" evidence="4">
    <location>
        <begin position="27"/>
        <end position="123"/>
    </location>
</feature>
<dbReference type="PRINTS" id="PR00778">
    <property type="entry name" value="HTHARSR"/>
</dbReference>
<keyword evidence="2" id="KW-0238">DNA-binding</keyword>
<dbReference type="SMART" id="SM00418">
    <property type="entry name" value="HTH_ARSR"/>
    <property type="match status" value="1"/>
</dbReference>
<comment type="caution">
    <text evidence="5">The sequence shown here is derived from an EMBL/GenBank/DDBJ whole genome shotgun (WGS) entry which is preliminary data.</text>
</comment>
<sequence>MAKTIELHVEERKRGTRCCESLLKLQFDVEEARQLSTDLQALAHPVRLRILDILASNEGVVCVCDLQETLPVKQPTISHHLKLLRDAGLIDCERQGLWAYYFIRRDVLRELGTRVTQGLKALM</sequence>
<keyword evidence="3" id="KW-0804">Transcription</keyword>
<evidence type="ECO:0000256" key="3">
    <source>
        <dbReference type="ARBA" id="ARBA00023163"/>
    </source>
</evidence>
<dbReference type="AlphaFoldDB" id="A0A1F5UXZ6"/>
<gene>
    <name evidence="5" type="ORF">A2Z21_01695</name>
</gene>
<dbReference type="Gene3D" id="1.10.10.10">
    <property type="entry name" value="Winged helix-like DNA-binding domain superfamily/Winged helix DNA-binding domain"/>
    <property type="match status" value="1"/>
</dbReference>
<keyword evidence="1" id="KW-0805">Transcription regulation</keyword>
<dbReference type="PANTHER" id="PTHR33154">
    <property type="entry name" value="TRANSCRIPTIONAL REGULATOR, ARSR FAMILY"/>
    <property type="match status" value="1"/>
</dbReference>
<evidence type="ECO:0000313" key="5">
    <source>
        <dbReference type="EMBL" id="OGF56044.1"/>
    </source>
</evidence>
<dbReference type="InterPro" id="IPR036390">
    <property type="entry name" value="WH_DNA-bd_sf"/>
</dbReference>
<name>A0A1F5UXZ6_FRAXR</name>
<evidence type="ECO:0000259" key="4">
    <source>
        <dbReference type="PROSITE" id="PS50987"/>
    </source>
</evidence>
<dbReference type="Proteomes" id="UP000179157">
    <property type="component" value="Unassembled WGS sequence"/>
</dbReference>
<dbReference type="InterPro" id="IPR011991">
    <property type="entry name" value="ArsR-like_HTH"/>
</dbReference>
<dbReference type="InterPro" id="IPR051081">
    <property type="entry name" value="HTH_MetalResp_TranReg"/>
</dbReference>
<dbReference type="InterPro" id="IPR001845">
    <property type="entry name" value="HTH_ArsR_DNA-bd_dom"/>
</dbReference>